<feature type="region of interest" description="Disordered" evidence="9">
    <location>
        <begin position="355"/>
        <end position="374"/>
    </location>
</feature>
<sequence>MTDQKMQLEDWLDDLCVRFIINLPRADLSTVARICFQVEEAQWFYEDFIRPLDPSLPSMSLRDFCHRIFKHCPLLAPFADHHMKAFEEFMEYKQRIPVRGAILLNEAMDSAVLVKGWKSGAGWSFPRGKINMDEDDLDCAIREVDEEIGFDLRQAGLVPRPKDVKYIDVTLKDQQIRLYVFRNVPMDTVFQPKTRKEISKIAWYKLSDLPGTRKKGVIADANAAPVSAPVTTSNNKFYMVAPFLGHLKKWIAQQKRRDAARNAHASYDGSSSYVAAQATLEEPLTEEETGTQTDAGHDEPAPAPSREVMEGADEELRRMLQLQPPTQGLQLGAAEHESAQKDSGSALLALLRGGTSTKHPEQDTAQQPAQQSGSRFVYQHSVPLGHPQIPHTPVEHVLPNALQPHTPHHHHPSQILPPNNFQPPPNFPLVQHANQGQFVQQQQFPHHQNQPPNHQFHPGRTAQMPLVPAANYYSNAPAHAQPFHQQQQYMDQPRTNPMGPRPQPQKAPEILHPQPLPPQAQSILTRSMIPTPQLPESNGRPMGGVGGHGPVPQGQMAMRENHMPNGSQGSGHQQQGQLHQQIPPQLNSHAMSLLSAFKAGPTTRAEPQPSAEPPNQVAHTPLAPQGQYQEAQGFAPRTAPSAGQHGQQPLPPSVSTLMNILQQPHGAGSPGSASGSRPSHQRQQSDAQRSALLNMFKKQTPVSPSSGSDATVKPTKPTQERLAEDSMSNRPVGQVQHPRVRATVASPRANVGHITAHTEQNLPFRPVQILSRAKQAENISSAQSHGANNPAQLPASSLHDGVRQDVPPAVGSANPPSIIAQVANAYNAAAKGRDAVPHTQASNAPYKQLQPAARSPADILQGRPHDGNPDQAKKLLSLFGQPQSPEAETTLEGKGKMRDTNVPAQARSRVASASHTLGGADAAQGASTSRRGSGLPPISPSDTAFLLNFLNKQTV</sequence>
<comment type="subcellular location">
    <subcellularLocation>
        <location evidence="2">Cytoplasm</location>
    </subcellularLocation>
</comment>
<dbReference type="SMART" id="SM01125">
    <property type="entry name" value="DCP2"/>
    <property type="match status" value="1"/>
</dbReference>
<dbReference type="InterPro" id="IPR036189">
    <property type="entry name" value="DCP2_BoxA_sf"/>
</dbReference>
<dbReference type="Proteomes" id="UP000275385">
    <property type="component" value="Unassembled WGS sequence"/>
</dbReference>
<evidence type="ECO:0000256" key="9">
    <source>
        <dbReference type="SAM" id="MobiDB-lite"/>
    </source>
</evidence>
<dbReference type="CDD" id="cd03672">
    <property type="entry name" value="NUDIX_Dcp2p_Nudt20"/>
    <property type="match status" value="1"/>
</dbReference>
<keyword evidence="5" id="KW-0479">Metal-binding</keyword>
<evidence type="ECO:0000256" key="4">
    <source>
        <dbReference type="ARBA" id="ARBA00022490"/>
    </source>
</evidence>
<dbReference type="AlphaFoldDB" id="A0A420YJI7"/>
<feature type="region of interest" description="Disordered" evidence="9">
    <location>
        <begin position="776"/>
        <end position="798"/>
    </location>
</feature>
<dbReference type="InterPro" id="IPR020084">
    <property type="entry name" value="NUDIX_hydrolase_CS"/>
</dbReference>
<feature type="region of interest" description="Disordered" evidence="9">
    <location>
        <begin position="494"/>
        <end position="518"/>
    </location>
</feature>
<feature type="compositionally biased region" description="Polar residues" evidence="9">
    <location>
        <begin position="700"/>
        <end position="709"/>
    </location>
</feature>
<dbReference type="InterPro" id="IPR044099">
    <property type="entry name" value="Dcp2_NUDIX"/>
</dbReference>
<keyword evidence="4" id="KW-0963">Cytoplasm</keyword>
<dbReference type="PANTHER" id="PTHR23114:SF17">
    <property type="entry name" value="M7GPPPN-MRNA HYDROLASE"/>
    <property type="match status" value="1"/>
</dbReference>
<protein>
    <submittedName>
        <fullName evidence="11">mRNA-decapping enzyme subunit 2</fullName>
    </submittedName>
</protein>
<dbReference type="FunFam" id="1.10.10.1050:FF:000003">
    <property type="entry name" value="Decapping enzyme Dcp2, putative"/>
    <property type="match status" value="1"/>
</dbReference>
<feature type="compositionally biased region" description="Polar residues" evidence="9">
    <location>
        <begin position="653"/>
        <end position="662"/>
    </location>
</feature>
<feature type="domain" description="Nudix hydrolase" evidence="10">
    <location>
        <begin position="94"/>
        <end position="232"/>
    </location>
</feature>
<dbReference type="GO" id="GO:0003723">
    <property type="term" value="F:RNA binding"/>
    <property type="evidence" value="ECO:0007669"/>
    <property type="project" value="UniProtKB-KW"/>
</dbReference>
<dbReference type="InterPro" id="IPR007722">
    <property type="entry name" value="DCP2_BoxA"/>
</dbReference>
<feature type="compositionally biased region" description="Polar residues" evidence="9">
    <location>
        <begin position="777"/>
        <end position="795"/>
    </location>
</feature>
<accession>A0A420YJI7</accession>
<evidence type="ECO:0000256" key="8">
    <source>
        <dbReference type="ARBA" id="ARBA00023211"/>
    </source>
</evidence>
<dbReference type="FunFam" id="3.90.79.10:FF:000003">
    <property type="entry name" value="M7GpppN-mRNA hydrolase isoform 2"/>
    <property type="match status" value="1"/>
</dbReference>
<keyword evidence="12" id="KW-1185">Reference proteome</keyword>
<keyword evidence="6" id="KW-0378">Hydrolase</keyword>
<dbReference type="InterPro" id="IPR015797">
    <property type="entry name" value="NUDIX_hydrolase-like_dom_sf"/>
</dbReference>
<feature type="compositionally biased region" description="Polar residues" evidence="9">
    <location>
        <begin position="363"/>
        <end position="374"/>
    </location>
</feature>
<evidence type="ECO:0000256" key="7">
    <source>
        <dbReference type="ARBA" id="ARBA00022884"/>
    </source>
</evidence>
<dbReference type="GO" id="GO:0140933">
    <property type="term" value="F:5'-(N(7)-methylguanosine 5'-triphospho)-[mRNA] hydrolase activity"/>
    <property type="evidence" value="ECO:0007669"/>
    <property type="project" value="InterPro"/>
</dbReference>
<feature type="compositionally biased region" description="Basic and acidic residues" evidence="9">
    <location>
        <begin position="863"/>
        <end position="873"/>
    </location>
</feature>
<dbReference type="STRING" id="177199.A0A420YJI7"/>
<dbReference type="PROSITE" id="PS51462">
    <property type="entry name" value="NUDIX"/>
    <property type="match status" value="1"/>
</dbReference>
<evidence type="ECO:0000256" key="3">
    <source>
        <dbReference type="ARBA" id="ARBA00005279"/>
    </source>
</evidence>
<feature type="region of interest" description="Disordered" evidence="9">
    <location>
        <begin position="845"/>
        <end position="941"/>
    </location>
</feature>
<evidence type="ECO:0000259" key="10">
    <source>
        <dbReference type="PROSITE" id="PS51462"/>
    </source>
</evidence>
<dbReference type="SUPFAM" id="SSF140586">
    <property type="entry name" value="Dcp2 domain-like"/>
    <property type="match status" value="1"/>
</dbReference>
<organism evidence="11 12">
    <name type="scientific">Coniochaeta pulveracea</name>
    <dbReference type="NCBI Taxonomy" id="177199"/>
    <lineage>
        <taxon>Eukaryota</taxon>
        <taxon>Fungi</taxon>
        <taxon>Dikarya</taxon>
        <taxon>Ascomycota</taxon>
        <taxon>Pezizomycotina</taxon>
        <taxon>Sordariomycetes</taxon>
        <taxon>Sordariomycetidae</taxon>
        <taxon>Coniochaetales</taxon>
        <taxon>Coniochaetaceae</taxon>
        <taxon>Coniochaeta</taxon>
    </lineage>
</organism>
<keyword evidence="8" id="KW-0464">Manganese</keyword>
<dbReference type="PANTHER" id="PTHR23114">
    <property type="entry name" value="M7GPPPN-MRNA HYDROLASE"/>
    <property type="match status" value="1"/>
</dbReference>
<gene>
    <name evidence="11" type="primary">DCP2</name>
    <name evidence="11" type="ORF">DL546_007614</name>
</gene>
<dbReference type="GO" id="GO:0000932">
    <property type="term" value="C:P-body"/>
    <property type="evidence" value="ECO:0007669"/>
    <property type="project" value="TreeGrafter"/>
</dbReference>
<evidence type="ECO:0000256" key="2">
    <source>
        <dbReference type="ARBA" id="ARBA00004496"/>
    </source>
</evidence>
<dbReference type="Pfam" id="PF05026">
    <property type="entry name" value="DCP2"/>
    <property type="match status" value="1"/>
</dbReference>
<comment type="cofactor">
    <cofactor evidence="1">
        <name>Mn(2+)</name>
        <dbReference type="ChEBI" id="CHEBI:29035"/>
    </cofactor>
</comment>
<dbReference type="OrthoDB" id="18996at2759"/>
<feature type="compositionally biased region" description="Low complexity" evidence="9">
    <location>
        <begin position="566"/>
        <end position="580"/>
    </location>
</feature>
<comment type="caution">
    <text evidence="11">The sequence shown here is derived from an EMBL/GenBank/DDBJ whole genome shotgun (WGS) entry which is preliminary data.</text>
</comment>
<evidence type="ECO:0000256" key="6">
    <source>
        <dbReference type="ARBA" id="ARBA00022801"/>
    </source>
</evidence>
<evidence type="ECO:0000313" key="11">
    <source>
        <dbReference type="EMBL" id="RKU48034.1"/>
    </source>
</evidence>
<proteinExistence type="inferred from homology"/>
<feature type="region of interest" description="Disordered" evidence="9">
    <location>
        <begin position="281"/>
        <end position="310"/>
    </location>
</feature>
<feature type="compositionally biased region" description="Low complexity" evidence="9">
    <location>
        <begin position="666"/>
        <end position="678"/>
    </location>
</feature>
<dbReference type="Gene3D" id="1.10.10.1050">
    <property type="entry name" value="Dcp2, box A domain"/>
    <property type="match status" value="1"/>
</dbReference>
<dbReference type="GO" id="GO:0000184">
    <property type="term" value="P:nuclear-transcribed mRNA catabolic process, nonsense-mediated decay"/>
    <property type="evidence" value="ECO:0007669"/>
    <property type="project" value="InterPro"/>
</dbReference>
<dbReference type="PROSITE" id="PS00893">
    <property type="entry name" value="NUDIX_BOX"/>
    <property type="match status" value="1"/>
</dbReference>
<evidence type="ECO:0000256" key="5">
    <source>
        <dbReference type="ARBA" id="ARBA00022723"/>
    </source>
</evidence>
<dbReference type="Pfam" id="PF00293">
    <property type="entry name" value="NUDIX"/>
    <property type="match status" value="1"/>
</dbReference>
<keyword evidence="7" id="KW-0694">RNA-binding</keyword>
<dbReference type="InterPro" id="IPR000086">
    <property type="entry name" value="NUDIX_hydrolase_dom"/>
</dbReference>
<feature type="region of interest" description="Disordered" evidence="9">
    <location>
        <begin position="554"/>
        <end position="580"/>
    </location>
</feature>
<feature type="region of interest" description="Disordered" evidence="9">
    <location>
        <begin position="600"/>
        <end position="738"/>
    </location>
</feature>
<dbReference type="SUPFAM" id="SSF55811">
    <property type="entry name" value="Nudix"/>
    <property type="match status" value="1"/>
</dbReference>
<evidence type="ECO:0000256" key="1">
    <source>
        <dbReference type="ARBA" id="ARBA00001936"/>
    </source>
</evidence>
<dbReference type="EMBL" id="QVQW01000006">
    <property type="protein sequence ID" value="RKU48034.1"/>
    <property type="molecule type" value="Genomic_DNA"/>
</dbReference>
<comment type="similarity">
    <text evidence="3">Belongs to the Nudix hydrolase family. DCP2 subfamily.</text>
</comment>
<evidence type="ECO:0000313" key="12">
    <source>
        <dbReference type="Proteomes" id="UP000275385"/>
    </source>
</evidence>
<name>A0A420YJI7_9PEZI</name>
<reference evidence="11 12" key="1">
    <citation type="submission" date="2018-08" db="EMBL/GenBank/DDBJ databases">
        <title>Draft genome of the lignicolous fungus Coniochaeta pulveracea.</title>
        <authorList>
            <person name="Borstlap C.J."/>
            <person name="De Witt R.N."/>
            <person name="Botha A."/>
            <person name="Volschenk H."/>
        </authorList>
    </citation>
    <scope>NUCLEOTIDE SEQUENCE [LARGE SCALE GENOMIC DNA]</scope>
    <source>
        <strain evidence="11 12">CAB683</strain>
    </source>
</reference>
<dbReference type="GO" id="GO:0030145">
    <property type="term" value="F:manganese ion binding"/>
    <property type="evidence" value="ECO:0007669"/>
    <property type="project" value="InterPro"/>
</dbReference>
<dbReference type="GO" id="GO:0000290">
    <property type="term" value="P:deadenylation-dependent decapping of nuclear-transcribed mRNA"/>
    <property type="evidence" value="ECO:0007669"/>
    <property type="project" value="InterPro"/>
</dbReference>
<dbReference type="Gene3D" id="3.90.79.10">
    <property type="entry name" value="Nucleoside Triphosphate Pyrophosphohydrolase"/>
    <property type="match status" value="1"/>
</dbReference>